<dbReference type="Gene3D" id="1.20.1070.10">
    <property type="entry name" value="Rhodopsin 7-helix transmembrane proteins"/>
    <property type="match status" value="1"/>
</dbReference>
<feature type="transmembrane region" description="Helical" evidence="6">
    <location>
        <begin position="173"/>
        <end position="197"/>
    </location>
</feature>
<dbReference type="GO" id="GO:0004930">
    <property type="term" value="F:G protein-coupled receptor activity"/>
    <property type="evidence" value="ECO:0007669"/>
    <property type="project" value="TreeGrafter"/>
</dbReference>
<keyword evidence="3 6" id="KW-1133">Transmembrane helix</keyword>
<dbReference type="GO" id="GO:0007189">
    <property type="term" value="P:adenylate cyclase-activating G protein-coupled receptor signaling pathway"/>
    <property type="evidence" value="ECO:0007669"/>
    <property type="project" value="TreeGrafter"/>
</dbReference>
<evidence type="ECO:0000313" key="9">
    <source>
        <dbReference type="EMBL" id="CUS15771.1"/>
    </source>
</evidence>
<feature type="transmembrane region" description="Helical" evidence="6">
    <location>
        <begin position="126"/>
        <end position="153"/>
    </location>
</feature>
<proteinExistence type="predicted"/>
<dbReference type="SUPFAM" id="SSF81321">
    <property type="entry name" value="Family A G protein-coupled receptor-like"/>
    <property type="match status" value="1"/>
</dbReference>
<comment type="subcellular location">
    <subcellularLocation>
        <location evidence="1">Membrane</location>
        <topology evidence="1">Multi-pass membrane protein</topology>
    </subcellularLocation>
</comment>
<name>A0A292Q9L6_9PEZI</name>
<dbReference type="PANTHER" id="PTHR23112">
    <property type="entry name" value="G PROTEIN-COUPLED RECEPTOR 157-RELATED"/>
    <property type="match status" value="1"/>
</dbReference>
<dbReference type="AlphaFoldDB" id="A0A292Q9L6"/>
<keyword evidence="4 6" id="KW-0472">Membrane</keyword>
<dbReference type="Proteomes" id="UP001412239">
    <property type="component" value="Unassembled WGS sequence"/>
</dbReference>
<keyword evidence="2 6" id="KW-0812">Transmembrane</keyword>
<dbReference type="PANTHER" id="PTHR23112:SF37">
    <property type="entry name" value="G PROTEIN-COUPLED RECEPTOR GPR1"/>
    <property type="match status" value="1"/>
</dbReference>
<dbReference type="InterPro" id="IPR023041">
    <property type="entry name" value="Glucose_rcpt_Git3-like_N"/>
</dbReference>
<feature type="region of interest" description="Disordered" evidence="5">
    <location>
        <begin position="557"/>
        <end position="597"/>
    </location>
</feature>
<evidence type="ECO:0008006" key="11">
    <source>
        <dbReference type="Google" id="ProtNLM"/>
    </source>
</evidence>
<dbReference type="Pfam" id="PF11970">
    <property type="entry name" value="GPR_Gpa2_C"/>
    <property type="match status" value="1"/>
</dbReference>
<dbReference type="GO" id="GO:0005886">
    <property type="term" value="C:plasma membrane"/>
    <property type="evidence" value="ECO:0007669"/>
    <property type="project" value="TreeGrafter"/>
</dbReference>
<feature type="compositionally biased region" description="Polar residues" evidence="5">
    <location>
        <begin position="285"/>
        <end position="297"/>
    </location>
</feature>
<evidence type="ECO:0000256" key="4">
    <source>
        <dbReference type="ARBA" id="ARBA00023136"/>
    </source>
</evidence>
<evidence type="ECO:0000313" key="10">
    <source>
        <dbReference type="Proteomes" id="UP001412239"/>
    </source>
</evidence>
<evidence type="ECO:0000259" key="8">
    <source>
        <dbReference type="Pfam" id="PF11970"/>
    </source>
</evidence>
<feature type="region of interest" description="Disordered" evidence="5">
    <location>
        <begin position="325"/>
        <end position="371"/>
    </location>
</feature>
<reference evidence="9" key="1">
    <citation type="submission" date="2015-10" db="EMBL/GenBank/DDBJ databases">
        <authorList>
            <person name="Regsiter A."/>
            <person name="william w."/>
        </authorList>
    </citation>
    <scope>NUCLEOTIDE SEQUENCE</scope>
    <source>
        <strain evidence="9">Montdore</strain>
    </source>
</reference>
<organism evidence="9 10">
    <name type="scientific">Tuber aestivum</name>
    <name type="common">summer truffle</name>
    <dbReference type="NCBI Taxonomy" id="59557"/>
    <lineage>
        <taxon>Eukaryota</taxon>
        <taxon>Fungi</taxon>
        <taxon>Dikarya</taxon>
        <taxon>Ascomycota</taxon>
        <taxon>Pezizomycotina</taxon>
        <taxon>Pezizomycetes</taxon>
        <taxon>Pezizales</taxon>
        <taxon>Tuberaceae</taxon>
        <taxon>Tuber</taxon>
    </lineage>
</organism>
<feature type="transmembrane region" description="Helical" evidence="6">
    <location>
        <begin position="53"/>
        <end position="76"/>
    </location>
</feature>
<gene>
    <name evidence="9" type="ORF">GSTUAT00000048001</name>
</gene>
<evidence type="ECO:0000256" key="5">
    <source>
        <dbReference type="SAM" id="MobiDB-lite"/>
    </source>
</evidence>
<feature type="transmembrane region" description="Helical" evidence="6">
    <location>
        <begin position="387"/>
        <end position="410"/>
    </location>
</feature>
<keyword evidence="10" id="KW-1185">Reference proteome</keyword>
<dbReference type="EMBL" id="LN890943">
    <property type="protein sequence ID" value="CUS15771.1"/>
    <property type="molecule type" value="Genomic_DNA"/>
</dbReference>
<dbReference type="Pfam" id="PF11710">
    <property type="entry name" value="Git3"/>
    <property type="match status" value="1"/>
</dbReference>
<feature type="compositionally biased region" description="Basic and acidic residues" evidence="5">
    <location>
        <begin position="266"/>
        <end position="280"/>
    </location>
</feature>
<dbReference type="InterPro" id="IPR022596">
    <property type="entry name" value="GPR1/2/3_C"/>
</dbReference>
<evidence type="ECO:0000256" key="3">
    <source>
        <dbReference type="ARBA" id="ARBA00022989"/>
    </source>
</evidence>
<feature type="transmembrane region" description="Helical" evidence="6">
    <location>
        <begin position="422"/>
        <end position="443"/>
    </location>
</feature>
<feature type="domain" description="G protein-coupled receptor GPR1/2/3 C-terminal" evidence="8">
    <location>
        <begin position="377"/>
        <end position="452"/>
    </location>
</feature>
<evidence type="ECO:0000259" key="7">
    <source>
        <dbReference type="Pfam" id="PF11710"/>
    </source>
</evidence>
<evidence type="ECO:0000256" key="2">
    <source>
        <dbReference type="ARBA" id="ARBA00022692"/>
    </source>
</evidence>
<protein>
    <recommendedName>
        <fullName evidence="11">G-protein coupled receptors family 1 profile domain-containing protein</fullName>
    </recommendedName>
</protein>
<feature type="domain" description="Glucose receptor Git3-like N-terminal" evidence="7">
    <location>
        <begin position="55"/>
        <end position="244"/>
    </location>
</feature>
<evidence type="ECO:0000256" key="1">
    <source>
        <dbReference type="ARBA" id="ARBA00004141"/>
    </source>
</evidence>
<feature type="region of interest" description="Disordered" evidence="5">
    <location>
        <begin position="262"/>
        <end position="297"/>
    </location>
</feature>
<sequence length="597" mass="66513">MSSWLAEMDLGKRAEGSGWDYWVDDPVYGLSRLANRKIGDPKDQSLLTGQELYILRTIALAAATISLSTGVVVGWWFVRMKRSFRHHLIMLLIFSDFFKASWQLIYPAVVFTRGAVASESKFCQAAGFFMSMGIEASDFAVLVIAVHSALYIFRPGLTAVGEGGLFRYRHSVYVAWLAFSILMPSLAYINSAPAYSAQGTFCYLPVRPVWYRMALAWVPRYIILVTILILYASIYIYVRMKFRTFRSHVGASTLEMDTVDLAVPEPPKDEGGLPELDDHGLIPTSPASDSRQASNASDQPFAKLMVPQTIGEKLNFPPACSSEPRPWAYDGASSPSRRGSLPASIANPEGGTGSSSEISHGNKVRGGTADGASAELRRRRIAISRQLRLLFIYPLVYALMWVPSLVSNLLQYRDQFVRDPNFPLACMVAFTIPIQCAVDCWLFTIREKPWRYIPESNGKSFWSRYGFIKGEGCSSAGGKDGEVGWRKRKNMSFEARKAYERREEERKEAAELWLQRQDEKGRLSSGSAPLVPAEPKKAYRSWWDGFSDGLDEIVEEAKNRRASQSHLGHADDLSNLEAGIGGEGSRQDSHLAPTTTA</sequence>
<feature type="transmembrane region" description="Helical" evidence="6">
    <location>
        <begin position="88"/>
        <end position="106"/>
    </location>
</feature>
<accession>A0A292Q9L6</accession>
<evidence type="ECO:0000256" key="6">
    <source>
        <dbReference type="SAM" id="Phobius"/>
    </source>
</evidence>
<feature type="transmembrane region" description="Helical" evidence="6">
    <location>
        <begin position="217"/>
        <end position="238"/>
    </location>
</feature>